<sequence>MNKNKRKVNMKNYYQKNKERIMKNVKIYRQNNREIVNQNQRKYRQNKKNDQSDNNEGTSFVSPQTGDFSNLVKLSIVCEEEGNTLFNQMEEESNNGEDEQNQIEVEETNKDDIINQK</sequence>
<protein>
    <submittedName>
        <fullName evidence="1">Uncharacterized protein</fullName>
    </submittedName>
</protein>
<name>A0ACB0YC66_MELEN</name>
<evidence type="ECO:0000313" key="2">
    <source>
        <dbReference type="Proteomes" id="UP001497535"/>
    </source>
</evidence>
<proteinExistence type="predicted"/>
<evidence type="ECO:0000313" key="1">
    <source>
        <dbReference type="EMBL" id="CAK5040761.1"/>
    </source>
</evidence>
<accession>A0ACB0YC66</accession>
<dbReference type="Proteomes" id="UP001497535">
    <property type="component" value="Unassembled WGS sequence"/>
</dbReference>
<keyword evidence="2" id="KW-1185">Reference proteome</keyword>
<comment type="caution">
    <text evidence="1">The sequence shown here is derived from an EMBL/GenBank/DDBJ whole genome shotgun (WGS) entry which is preliminary data.</text>
</comment>
<organism evidence="1 2">
    <name type="scientific">Meloidogyne enterolobii</name>
    <name type="common">Root-knot nematode worm</name>
    <name type="synonym">Meloidogyne mayaguensis</name>
    <dbReference type="NCBI Taxonomy" id="390850"/>
    <lineage>
        <taxon>Eukaryota</taxon>
        <taxon>Metazoa</taxon>
        <taxon>Ecdysozoa</taxon>
        <taxon>Nematoda</taxon>
        <taxon>Chromadorea</taxon>
        <taxon>Rhabditida</taxon>
        <taxon>Tylenchina</taxon>
        <taxon>Tylenchomorpha</taxon>
        <taxon>Tylenchoidea</taxon>
        <taxon>Meloidogynidae</taxon>
        <taxon>Meloidogyninae</taxon>
        <taxon>Meloidogyne</taxon>
    </lineage>
</organism>
<gene>
    <name evidence="1" type="ORF">MENTE1834_LOCUS10303</name>
</gene>
<reference evidence="1" key="1">
    <citation type="submission" date="2023-11" db="EMBL/GenBank/DDBJ databases">
        <authorList>
            <person name="Poullet M."/>
        </authorList>
    </citation>
    <scope>NUCLEOTIDE SEQUENCE</scope>
    <source>
        <strain evidence="1">E1834</strain>
    </source>
</reference>
<dbReference type="EMBL" id="CAVMJV010000010">
    <property type="protein sequence ID" value="CAK5040761.1"/>
    <property type="molecule type" value="Genomic_DNA"/>
</dbReference>